<name>A0A2T0XQK5_9BACT</name>
<comment type="caution">
    <text evidence="2">The sequence shown here is derived from an EMBL/GenBank/DDBJ whole genome shotgun (WGS) entry which is preliminary data.</text>
</comment>
<dbReference type="Gene3D" id="2.40.70.10">
    <property type="entry name" value="Acid Proteases"/>
    <property type="match status" value="1"/>
</dbReference>
<dbReference type="OrthoDB" id="5580718at2"/>
<dbReference type="InterPro" id="IPR001478">
    <property type="entry name" value="PDZ"/>
</dbReference>
<dbReference type="AlphaFoldDB" id="A0A2T0XQK5"/>
<dbReference type="GO" id="GO:0008233">
    <property type="term" value="F:peptidase activity"/>
    <property type="evidence" value="ECO:0007669"/>
    <property type="project" value="UniProtKB-KW"/>
</dbReference>
<dbReference type="RefSeq" id="WP_106151964.1">
    <property type="nucleotide sequence ID" value="NZ_PVTS01000003.1"/>
</dbReference>
<dbReference type="EMBL" id="QPIZ01000001">
    <property type="protein sequence ID" value="RCW39380.1"/>
    <property type="molecule type" value="Genomic_DNA"/>
</dbReference>
<feature type="domain" description="PDZ" evidence="1">
    <location>
        <begin position="292"/>
        <end position="381"/>
    </location>
</feature>
<proteinExistence type="predicted"/>
<sequence>MNKQPFLTLIIFLILGINCGHCANLPLSPDNEVFPLSVSIERGKYFATNVSINGSLVDGKFLIDTGSETMVTDDIARKTGIAGRKEKEITDGYENASVKIGKADFSIDGVSFNKVRVNIIENYDLGMGIFDNVFGIIGHDLMKNCGWKFTNEYVHILPDIKKKDVFSGFVSARLDLQARSIPYFVASFAKPRFTCLMDTGDDGFLEISELLKNHIPNGMTRRGWGSAVTMLLSKQKADNTSVYEIIKTDSMEIAGYVVKQPVAYVTNNDEGASMGSQLFNYFDVIMDFPNKRMLLKQVKDMYDVLIWEIFGFSIEVKQEGVFVQFVWEYSPAWVEGIRPGNRVLSINSSNYRELTGVSSSKIYSEFEKARKQLEMQVTLKNEKGEHAELILYKKQLFSE</sequence>
<gene>
    <name evidence="2" type="ORF">DFO77_101150</name>
</gene>
<dbReference type="SUPFAM" id="SSF50156">
    <property type="entry name" value="PDZ domain-like"/>
    <property type="match status" value="1"/>
</dbReference>
<dbReference type="GO" id="GO:0006508">
    <property type="term" value="P:proteolysis"/>
    <property type="evidence" value="ECO:0007669"/>
    <property type="project" value="UniProtKB-KW"/>
</dbReference>
<dbReference type="Gene3D" id="2.30.42.10">
    <property type="match status" value="1"/>
</dbReference>
<dbReference type="InterPro" id="IPR021109">
    <property type="entry name" value="Peptidase_aspartic_dom_sf"/>
</dbReference>
<reference evidence="2 3" key="1">
    <citation type="submission" date="2018-07" db="EMBL/GenBank/DDBJ databases">
        <title>Freshwater and sediment microbial communities from various areas in North America, analyzing microbe dynamics in response to fracking.</title>
        <authorList>
            <person name="Lamendella R."/>
        </authorList>
    </citation>
    <scope>NUCLEOTIDE SEQUENCE [LARGE SCALE GENOMIC DNA]</scope>
    <source>
        <strain evidence="2 3">160A</strain>
    </source>
</reference>
<dbReference type="InterPro" id="IPR036034">
    <property type="entry name" value="PDZ_sf"/>
</dbReference>
<accession>A0A2T0XQK5</accession>
<organism evidence="2 3">
    <name type="scientific">Marinilabilia salmonicolor</name>
    <dbReference type="NCBI Taxonomy" id="989"/>
    <lineage>
        <taxon>Bacteria</taxon>
        <taxon>Pseudomonadati</taxon>
        <taxon>Bacteroidota</taxon>
        <taxon>Bacteroidia</taxon>
        <taxon>Marinilabiliales</taxon>
        <taxon>Marinilabiliaceae</taxon>
        <taxon>Marinilabilia</taxon>
    </lineage>
</organism>
<evidence type="ECO:0000259" key="1">
    <source>
        <dbReference type="PROSITE" id="PS50106"/>
    </source>
</evidence>
<dbReference type="PROSITE" id="PS50106">
    <property type="entry name" value="PDZ"/>
    <property type="match status" value="1"/>
</dbReference>
<keyword evidence="2" id="KW-0645">Protease</keyword>
<evidence type="ECO:0000313" key="2">
    <source>
        <dbReference type="EMBL" id="RCW39380.1"/>
    </source>
</evidence>
<keyword evidence="2" id="KW-0378">Hydrolase</keyword>
<dbReference type="SMART" id="SM00228">
    <property type="entry name" value="PDZ"/>
    <property type="match status" value="1"/>
</dbReference>
<dbReference type="Pfam" id="PF13650">
    <property type="entry name" value="Asp_protease_2"/>
    <property type="match status" value="1"/>
</dbReference>
<evidence type="ECO:0000313" key="3">
    <source>
        <dbReference type="Proteomes" id="UP000252733"/>
    </source>
</evidence>
<dbReference type="Proteomes" id="UP000252733">
    <property type="component" value="Unassembled WGS sequence"/>
</dbReference>
<protein>
    <submittedName>
        <fullName evidence="2">Aspartyl protease</fullName>
    </submittedName>
</protein>
<keyword evidence="3" id="KW-1185">Reference proteome</keyword>